<keyword evidence="3" id="KW-0272">Extracellular matrix</keyword>
<evidence type="ECO:0000256" key="1">
    <source>
        <dbReference type="ARBA" id="ARBA00004498"/>
    </source>
</evidence>
<protein>
    <submittedName>
        <fullName evidence="6">Uncharacterized protein</fullName>
    </submittedName>
</protein>
<dbReference type="PROSITE" id="PS51041">
    <property type="entry name" value="EMI"/>
    <property type="match status" value="1"/>
</dbReference>
<evidence type="ECO:0000256" key="2">
    <source>
        <dbReference type="ARBA" id="ARBA00022525"/>
    </source>
</evidence>
<dbReference type="PANTHER" id="PTHR15427:SF2">
    <property type="entry name" value="EMILIN-3"/>
    <property type="match status" value="1"/>
</dbReference>
<comment type="subcellular location">
    <subcellularLocation>
        <location evidence="1">Secreted</location>
        <location evidence="1">Extracellular space</location>
        <location evidence="1">Extracellular matrix</location>
    </subcellularLocation>
</comment>
<dbReference type="EMBL" id="JAUYZG010000009">
    <property type="protein sequence ID" value="KAK2898519.1"/>
    <property type="molecule type" value="Genomic_DNA"/>
</dbReference>
<dbReference type="PANTHER" id="PTHR15427">
    <property type="entry name" value="EMILIN ELASTIN MICROFIBRIL INTERFACE-LOCATED PROTEIN ELASTIN MICROFIBRIL INTERFACER"/>
    <property type="match status" value="1"/>
</dbReference>
<keyword evidence="4" id="KW-0732">Signal</keyword>
<organism evidence="6 7">
    <name type="scientific">Cirrhinus molitorella</name>
    <name type="common">mud carp</name>
    <dbReference type="NCBI Taxonomy" id="172907"/>
    <lineage>
        <taxon>Eukaryota</taxon>
        <taxon>Metazoa</taxon>
        <taxon>Chordata</taxon>
        <taxon>Craniata</taxon>
        <taxon>Vertebrata</taxon>
        <taxon>Euteleostomi</taxon>
        <taxon>Actinopterygii</taxon>
        <taxon>Neopterygii</taxon>
        <taxon>Teleostei</taxon>
        <taxon>Ostariophysi</taxon>
        <taxon>Cypriniformes</taxon>
        <taxon>Cyprinidae</taxon>
        <taxon>Labeoninae</taxon>
        <taxon>Labeonini</taxon>
        <taxon>Cirrhinus</taxon>
    </lineage>
</organism>
<name>A0AA88PRF3_9TELE</name>
<reference evidence="6" key="1">
    <citation type="submission" date="2023-08" db="EMBL/GenBank/DDBJ databases">
        <title>Chromosome-level Genome Assembly of mud carp (Cirrhinus molitorella).</title>
        <authorList>
            <person name="Liu H."/>
        </authorList>
    </citation>
    <scope>NUCLEOTIDE SEQUENCE</scope>
    <source>
        <strain evidence="6">Prfri</strain>
        <tissue evidence="6">Muscle</tissue>
    </source>
</reference>
<keyword evidence="7" id="KW-1185">Reference proteome</keyword>
<evidence type="ECO:0000313" key="6">
    <source>
        <dbReference type="EMBL" id="KAK2898519.1"/>
    </source>
</evidence>
<evidence type="ECO:0000256" key="3">
    <source>
        <dbReference type="ARBA" id="ARBA00022530"/>
    </source>
</evidence>
<dbReference type="InterPro" id="IPR050392">
    <property type="entry name" value="Collagen/C1q_domain"/>
</dbReference>
<evidence type="ECO:0000256" key="4">
    <source>
        <dbReference type="ARBA" id="ARBA00022729"/>
    </source>
</evidence>
<comment type="caution">
    <text evidence="6">The sequence shown here is derived from an EMBL/GenBank/DDBJ whole genome shotgun (WGS) entry which is preliminary data.</text>
</comment>
<dbReference type="GO" id="GO:0031012">
    <property type="term" value="C:extracellular matrix"/>
    <property type="evidence" value="ECO:0007669"/>
    <property type="project" value="TreeGrafter"/>
</dbReference>
<sequence length="1018" mass="112584">MRVRDLNSWFIVMSCPVDFLGGGGCEEWSYQPEPNRYSLYSGPQPQYNSAKPTARHKNHCAYVVEKTVSFTIQDGAAPFMKPDYNKCAWGQKCPTIKYRMYYKPMYKVAYKTVTELEWKCCPGYSGVGCTAVYGMKARPLFKGPPPAQKGPMPRFKGPMPMQKGPMPPFKGHMPMQKGPMPPFKRPMPMQKGPMPPFKGPMPSQKGPMPYFKGPMPPQKGPMPSFKGPMPAQKGPMPSFKGPMPMQKGPVPSFKGQFPYPSFNGNPWNQPQAPSNGMNEYPSPNTGPSFRDTSAEPSPDHQEPEVDYPEPMPEPQELGHDLIPEENEPITDYQSPQPDQHSSIPEHSETEPVHNAQAPSGGSETNQDHDQNNTEDERLDRIEEDVQRLSLGLDTLRGTVTGLEDSLRASLREDANRMLTALISAGPSPIAPPSLSRDSSVGFGDLPGGAPDIEGSDMVGQFPNLVDLAEKVSELRAELVAKASELEELRGAVVGHNNSLQRLSNGSVNLTPTDFQKTLETMVESKMSEARVAFLDGFEKRVEIAEERCQGRMTEVRLQCKEELLDGQEQIEQVLDMRATGLRTELQKLQAQLQDLEPEEGCCIAVSGLTERLIHVEQSVGGLNESQIHLSAELGGHKDHIEGILEGRLAYVESKMNIALNQEEPSNNKRVPTNLEAQLEGKFKAFESRLLAAVEELGNVTAPTLLEGQAVPTLETEVESLRRRVEDDLDRLQKQLKSIEVMCTSSCVPQPVLSGYVAPLETEEEESEDNHKEMNGKLDLQVERLNYLNATLHNLLAHLAEKQEEVGLQGEVTLLKVTVNSVNKSLCGLQESLGSMIREVGQTNLTWQEREERLAQQVKGVVQLVGRQASMLGTGERKLTRLKGELQDLRRRVAGELQGCRSTALGVQKEVTEVGGRVARVEGQCGGLTHLADDLERIRGELERHSDGYLSHVNSTLVNHSHQLSELRHSIQNCTGPTGSTRIAEDSLAATQHMAEQHTTEPSHPRGDQFAVPTEYKGD</sequence>
<dbReference type="InterPro" id="IPR011489">
    <property type="entry name" value="EMI_domain"/>
</dbReference>
<evidence type="ECO:0000256" key="5">
    <source>
        <dbReference type="ARBA" id="ARBA00023157"/>
    </source>
</evidence>
<keyword evidence="5" id="KW-1015">Disulfide bond</keyword>
<dbReference type="AlphaFoldDB" id="A0AA88PRF3"/>
<evidence type="ECO:0000313" key="7">
    <source>
        <dbReference type="Proteomes" id="UP001187343"/>
    </source>
</evidence>
<proteinExistence type="predicted"/>
<dbReference type="GO" id="GO:0005576">
    <property type="term" value="C:extracellular region"/>
    <property type="evidence" value="ECO:0007669"/>
    <property type="project" value="UniProtKB-SubCell"/>
</dbReference>
<keyword evidence="2" id="KW-0964">Secreted</keyword>
<dbReference type="Proteomes" id="UP001187343">
    <property type="component" value="Unassembled WGS sequence"/>
</dbReference>
<accession>A0AA88PRF3</accession>
<gene>
    <name evidence="6" type="ORF">Q8A67_009937</name>
</gene>
<dbReference type="Pfam" id="PF07546">
    <property type="entry name" value="EMI"/>
    <property type="match status" value="1"/>
</dbReference>